<feature type="region of interest" description="Disordered" evidence="5">
    <location>
        <begin position="554"/>
        <end position="574"/>
    </location>
</feature>
<dbReference type="InterPro" id="IPR036047">
    <property type="entry name" value="F-box-like_dom_sf"/>
</dbReference>
<dbReference type="InterPro" id="IPR001810">
    <property type="entry name" value="F-box_dom"/>
</dbReference>
<proteinExistence type="inferred from homology"/>
<evidence type="ECO:0000256" key="1">
    <source>
        <dbReference type="ARBA" id="ARBA00009890"/>
    </source>
</evidence>
<dbReference type="InterPro" id="IPR015943">
    <property type="entry name" value="WD40/YVTN_repeat-like_dom_sf"/>
</dbReference>
<dbReference type="EMBL" id="JAACJJ010000002">
    <property type="protein sequence ID" value="KAF5329770.1"/>
    <property type="molecule type" value="Genomic_DNA"/>
</dbReference>
<feature type="compositionally biased region" description="Acidic residues" evidence="5">
    <location>
        <begin position="659"/>
        <end position="679"/>
    </location>
</feature>
<gene>
    <name evidence="7" type="ORF">D9619_009130</name>
</gene>
<reference evidence="7 8" key="1">
    <citation type="journal article" date="2020" name="ISME J.">
        <title>Uncovering the hidden diversity of litter-decomposition mechanisms in mushroom-forming fungi.</title>
        <authorList>
            <person name="Floudas D."/>
            <person name="Bentzer J."/>
            <person name="Ahren D."/>
            <person name="Johansson T."/>
            <person name="Persson P."/>
            <person name="Tunlid A."/>
        </authorList>
    </citation>
    <scope>NUCLEOTIDE SEQUENCE [LARGE SCALE GENOMIC DNA]</scope>
    <source>
        <strain evidence="7 8">CBS 101986</strain>
    </source>
</reference>
<dbReference type="SUPFAM" id="SSF81383">
    <property type="entry name" value="F-box domain"/>
    <property type="match status" value="1"/>
</dbReference>
<dbReference type="InterPro" id="IPR019775">
    <property type="entry name" value="WD40_repeat_CS"/>
</dbReference>
<dbReference type="InterPro" id="IPR001680">
    <property type="entry name" value="WD40_rpt"/>
</dbReference>
<evidence type="ECO:0000256" key="3">
    <source>
        <dbReference type="ARBA" id="ARBA00022737"/>
    </source>
</evidence>
<dbReference type="Pfam" id="PF12937">
    <property type="entry name" value="F-box-like"/>
    <property type="match status" value="1"/>
</dbReference>
<dbReference type="PANTHER" id="PTHR19842:SF0">
    <property type="entry name" value="TARGET OF RAPAMYCIN COMPLEX SUBUNIT LST8"/>
    <property type="match status" value="1"/>
</dbReference>
<dbReference type="Gene3D" id="1.20.1280.50">
    <property type="match status" value="1"/>
</dbReference>
<name>A0A8H5FAH7_9AGAR</name>
<comment type="caution">
    <text evidence="7">The sequence shown here is derived from an EMBL/GenBank/DDBJ whole genome shotgun (WGS) entry which is preliminary data.</text>
</comment>
<feature type="region of interest" description="Disordered" evidence="5">
    <location>
        <begin position="645"/>
        <end position="920"/>
    </location>
</feature>
<feature type="compositionally biased region" description="Polar residues" evidence="5">
    <location>
        <begin position="799"/>
        <end position="813"/>
    </location>
</feature>
<feature type="compositionally biased region" description="Low complexity" evidence="5">
    <location>
        <begin position="648"/>
        <end position="657"/>
    </location>
</feature>
<dbReference type="GO" id="GO:0032956">
    <property type="term" value="P:regulation of actin cytoskeleton organization"/>
    <property type="evidence" value="ECO:0007669"/>
    <property type="project" value="TreeGrafter"/>
</dbReference>
<dbReference type="PROSITE" id="PS50294">
    <property type="entry name" value="WD_REPEATS_REGION"/>
    <property type="match status" value="1"/>
</dbReference>
<dbReference type="GO" id="GO:0031932">
    <property type="term" value="C:TORC2 complex"/>
    <property type="evidence" value="ECO:0007669"/>
    <property type="project" value="InterPro"/>
</dbReference>
<accession>A0A8H5FAH7</accession>
<dbReference type="Proteomes" id="UP000567179">
    <property type="component" value="Unassembled WGS sequence"/>
</dbReference>
<dbReference type="GO" id="GO:0031929">
    <property type="term" value="P:TOR signaling"/>
    <property type="evidence" value="ECO:0007669"/>
    <property type="project" value="InterPro"/>
</dbReference>
<evidence type="ECO:0000256" key="2">
    <source>
        <dbReference type="ARBA" id="ARBA00022574"/>
    </source>
</evidence>
<dbReference type="OrthoDB" id="429520at2759"/>
<keyword evidence="2 4" id="KW-0853">WD repeat</keyword>
<evidence type="ECO:0000313" key="7">
    <source>
        <dbReference type="EMBL" id="KAF5329770.1"/>
    </source>
</evidence>
<feature type="compositionally biased region" description="Polar residues" evidence="5">
    <location>
        <begin position="866"/>
        <end position="877"/>
    </location>
</feature>
<keyword evidence="8" id="KW-1185">Reference proteome</keyword>
<evidence type="ECO:0000256" key="4">
    <source>
        <dbReference type="PROSITE-ProRule" id="PRU00221"/>
    </source>
</evidence>
<feature type="domain" description="F-box" evidence="6">
    <location>
        <begin position="36"/>
        <end position="82"/>
    </location>
</feature>
<feature type="compositionally biased region" description="Polar residues" evidence="5">
    <location>
        <begin position="748"/>
        <end position="760"/>
    </location>
</feature>
<dbReference type="PANTHER" id="PTHR19842">
    <property type="entry name" value="G BETA-LIKE PROTEIN GBL"/>
    <property type="match status" value="1"/>
</dbReference>
<dbReference type="InterPro" id="IPR003903">
    <property type="entry name" value="UIM_dom"/>
</dbReference>
<dbReference type="SUPFAM" id="SSF50978">
    <property type="entry name" value="WD40 repeat-like"/>
    <property type="match status" value="1"/>
</dbReference>
<evidence type="ECO:0000259" key="6">
    <source>
        <dbReference type="PROSITE" id="PS50181"/>
    </source>
</evidence>
<feature type="compositionally biased region" description="Low complexity" evidence="5">
    <location>
        <begin position="686"/>
        <end position="736"/>
    </location>
</feature>
<dbReference type="SMART" id="SM00320">
    <property type="entry name" value="WD40"/>
    <property type="match status" value="2"/>
</dbReference>
<dbReference type="GO" id="GO:0031931">
    <property type="term" value="C:TORC1 complex"/>
    <property type="evidence" value="ECO:0007669"/>
    <property type="project" value="InterPro"/>
</dbReference>
<keyword evidence="3" id="KW-0677">Repeat</keyword>
<dbReference type="PROSITE" id="PS50330">
    <property type="entry name" value="UIM"/>
    <property type="match status" value="1"/>
</dbReference>
<dbReference type="InterPro" id="IPR036322">
    <property type="entry name" value="WD40_repeat_dom_sf"/>
</dbReference>
<protein>
    <recommendedName>
        <fullName evidence="6">F-box domain-containing protein</fullName>
    </recommendedName>
</protein>
<dbReference type="PROSITE" id="PS00678">
    <property type="entry name" value="WD_REPEATS_1"/>
    <property type="match status" value="1"/>
</dbReference>
<dbReference type="PROSITE" id="PS50181">
    <property type="entry name" value="FBOX"/>
    <property type="match status" value="1"/>
</dbReference>
<feature type="compositionally biased region" description="Low complexity" evidence="5">
    <location>
        <begin position="889"/>
        <end position="903"/>
    </location>
</feature>
<dbReference type="PROSITE" id="PS50082">
    <property type="entry name" value="WD_REPEATS_2"/>
    <property type="match status" value="1"/>
</dbReference>
<comment type="similarity">
    <text evidence="1">Belongs to the WD repeat LST8 family.</text>
</comment>
<sequence>MLYRPTTLSQTDAQNPNLFKATTKSKTQHGIPDIRCPILTDVPVEILTGITSHLTPPDLFSLACVNTHLNRHVNDDNTWRRAFVQQFFGIGPESDLNDEKTLLLRRSERSWRYELISHHRLIRRWERSRNVTTAHAPVHSVISSMQLMPNDTLLTSSVTYGIVARSIPLTGRVLSGFLDATGTRAGLGIGNPNAEFAPNVSACAMSSDGGTAKIVWGSRAGDIFVMHAPRSMETARRSAAQIKRCSAAEEHAGVVLDVQWADAAGSWILSGGADGGVKLWDAKTVVCAWSSGNLIDANVPVPCLKVAAVIQQGVIATVFQNGDIHVWSGFNFEHTPVSTAAVRETVVTYPIRTPSDEFGAPEVQSLVIDPTQSWPTVIVAYLGDAFFYRVRINPQTGGQELTRFGDPSFGAISVVVPMFRSVNQQGSQSSFALVGDHIGCVSLYPLDVDPPTSGDVTPLRQFEAHRDGATVTAITWNGLTLITGSIRGTTHVFDALSFAPLRSFPSPVPRLRAHMAHHGVDTVSRESVRHILVNPEKDVMFVGVGDRVMAWRAGPVPKHNPGGVRGRPASSSLKKKTVNSKYMEKLELKETILESRDLLKDESSRVKKVFGQERAHRQGLDTLGLSEAEAVEYVLMLSRDEANAQRQNSNAGASGSSWAEDDGVFEGDFDDDDAEEPGEDSITVGSRASSSGSRRPSTSAGSSLSLSAPPMSSASSTSSSSSSASSAARSSRSGMTMGPGGRLIPRASPSSSNEKVQVSTPYHAEPMEAGEEYDPSTSPSPVGMGTRMHIEDHYFPSISAGSSPTASAIDNASTKTKTTVLATTPPRPSAWKNSPPSKVPGPVPASASPKSLAGSAWATPLKKTAAATSSTHGSPSPSRGGRNVRADPSRVSSSPPVRVQAAALSSFGSTGTGSPLDDMDDDLRFALELSLAEARSRGDQV</sequence>
<dbReference type="Gene3D" id="2.130.10.10">
    <property type="entry name" value="YVTN repeat-like/Quinoprotein amine dehydrogenase"/>
    <property type="match status" value="2"/>
</dbReference>
<dbReference type="InterPro" id="IPR037588">
    <property type="entry name" value="MLST8"/>
</dbReference>
<organism evidence="7 8">
    <name type="scientific">Psilocybe cf. subviscida</name>
    <dbReference type="NCBI Taxonomy" id="2480587"/>
    <lineage>
        <taxon>Eukaryota</taxon>
        <taxon>Fungi</taxon>
        <taxon>Dikarya</taxon>
        <taxon>Basidiomycota</taxon>
        <taxon>Agaricomycotina</taxon>
        <taxon>Agaricomycetes</taxon>
        <taxon>Agaricomycetidae</taxon>
        <taxon>Agaricales</taxon>
        <taxon>Agaricineae</taxon>
        <taxon>Strophariaceae</taxon>
        <taxon>Psilocybe</taxon>
    </lineage>
</organism>
<evidence type="ECO:0000256" key="5">
    <source>
        <dbReference type="SAM" id="MobiDB-lite"/>
    </source>
</evidence>
<dbReference type="AlphaFoldDB" id="A0A8H5FAH7"/>
<evidence type="ECO:0000313" key="8">
    <source>
        <dbReference type="Proteomes" id="UP000567179"/>
    </source>
</evidence>
<feature type="repeat" description="WD" evidence="4">
    <location>
        <begin position="248"/>
        <end position="284"/>
    </location>
</feature>
<feature type="compositionally biased region" description="Low complexity" evidence="5">
    <location>
        <begin position="814"/>
        <end position="824"/>
    </location>
</feature>